<reference evidence="6 7" key="1">
    <citation type="submission" date="2020-12" db="EMBL/GenBank/DDBJ databases">
        <title>Metabolic potential, ecology and presence of endohyphal bacteria is reflected in genomic diversity of Mucoromycotina.</title>
        <authorList>
            <person name="Muszewska A."/>
            <person name="Okrasinska A."/>
            <person name="Steczkiewicz K."/>
            <person name="Drgas O."/>
            <person name="Orlowska M."/>
            <person name="Perlinska-Lenart U."/>
            <person name="Aleksandrzak-Piekarczyk T."/>
            <person name="Szatraj K."/>
            <person name="Zielenkiewicz U."/>
            <person name="Pilsyk S."/>
            <person name="Malc E."/>
            <person name="Mieczkowski P."/>
            <person name="Kruszewska J.S."/>
            <person name="Biernat P."/>
            <person name="Pawlowska J."/>
        </authorList>
    </citation>
    <scope>NUCLEOTIDE SEQUENCE [LARGE SCALE GENOMIC DNA]</scope>
    <source>
        <strain evidence="6 7">CBS 142.35</strain>
    </source>
</reference>
<evidence type="ECO:0000256" key="1">
    <source>
        <dbReference type="ARBA" id="ARBA00004173"/>
    </source>
</evidence>
<keyword evidence="7" id="KW-1185">Reference proteome</keyword>
<dbReference type="EMBL" id="JAEPRB010000266">
    <property type="protein sequence ID" value="KAG2217875.1"/>
    <property type="molecule type" value="Genomic_DNA"/>
</dbReference>
<evidence type="ECO:0000256" key="5">
    <source>
        <dbReference type="SAM" id="MobiDB-lite"/>
    </source>
</evidence>
<dbReference type="Proteomes" id="UP000646827">
    <property type="component" value="Unassembled WGS sequence"/>
</dbReference>
<dbReference type="OrthoDB" id="16535at2759"/>
<dbReference type="GO" id="GO:0033615">
    <property type="term" value="P:mitochondrial proton-transporting ATP synthase complex assembly"/>
    <property type="evidence" value="ECO:0007669"/>
    <property type="project" value="TreeGrafter"/>
</dbReference>
<comment type="subcellular location">
    <subcellularLocation>
        <location evidence="1">Mitochondrion</location>
    </subcellularLocation>
</comment>
<gene>
    <name evidence="6" type="ORF">INT45_005531</name>
</gene>
<dbReference type="AlphaFoldDB" id="A0A8H7RWD5"/>
<keyword evidence="3" id="KW-0809">Transit peptide</keyword>
<accession>A0A8H7RWD5</accession>
<evidence type="ECO:0000256" key="4">
    <source>
        <dbReference type="ARBA" id="ARBA00023128"/>
    </source>
</evidence>
<dbReference type="PANTHER" id="PTHR13126:SF0">
    <property type="entry name" value="ATP SYNTHASE MITOCHONDRIAL F1 COMPLEX ASSEMBLY FACTOR 1"/>
    <property type="match status" value="1"/>
</dbReference>
<keyword evidence="4" id="KW-0496">Mitochondrion</keyword>
<evidence type="ECO:0000313" key="6">
    <source>
        <dbReference type="EMBL" id="KAG2217875.1"/>
    </source>
</evidence>
<dbReference type="GO" id="GO:0005739">
    <property type="term" value="C:mitochondrion"/>
    <property type="evidence" value="ECO:0007669"/>
    <property type="project" value="UniProtKB-SubCell"/>
</dbReference>
<feature type="region of interest" description="Disordered" evidence="5">
    <location>
        <begin position="105"/>
        <end position="134"/>
    </location>
</feature>
<evidence type="ECO:0000256" key="2">
    <source>
        <dbReference type="ARBA" id="ARBA00009116"/>
    </source>
</evidence>
<proteinExistence type="inferred from homology"/>
<dbReference type="InterPro" id="IPR010591">
    <property type="entry name" value="ATP11"/>
</dbReference>
<evidence type="ECO:0000313" key="7">
    <source>
        <dbReference type="Proteomes" id="UP000646827"/>
    </source>
</evidence>
<evidence type="ECO:0008006" key="8">
    <source>
        <dbReference type="Google" id="ProtNLM"/>
    </source>
</evidence>
<evidence type="ECO:0000256" key="3">
    <source>
        <dbReference type="ARBA" id="ARBA00022946"/>
    </source>
</evidence>
<protein>
    <recommendedName>
        <fullName evidence="8">ATP synthase mitochondrial F1 complex assembly factor 1</fullName>
    </recommendedName>
</protein>
<dbReference type="PANTHER" id="PTHR13126">
    <property type="entry name" value="CHAPERONE ATP11"/>
    <property type="match status" value="1"/>
</dbReference>
<sequence length="315" mass="36205">MLLPLLSKRCISVVRSSYSQRASTAVFRQTRQAEVVSTPSNVYFAQNRYGRVRHMATEANRVKVDYDAKYAEKLRKAAQEKGLSVDELKTKIKDNVKKAAKEVEANTAPKVPKAPVKPKPTRASPEAVAAKSNMPYDSSAPTLDKIVKLELLEKEDVETIQKIWTQYHADKDCITAIIPKEQYDVIFKRSKEYPLFVVPMPRESGVEFFFMQFNFHQCHFTSLLEYKAKGTEARPYLTITHFPELQDSKDIVLMKGEISDNPRMIDTQNAQFLAFALQQFYATGGESKFKLVEKFHKEPQNFDYQELMNEIERVV</sequence>
<comment type="similarity">
    <text evidence="2">Belongs to the ATP11 family.</text>
</comment>
<comment type="caution">
    <text evidence="6">The sequence shown here is derived from an EMBL/GenBank/DDBJ whole genome shotgun (WGS) entry which is preliminary data.</text>
</comment>
<name>A0A8H7RWD5_9FUNG</name>
<dbReference type="Pfam" id="PF06644">
    <property type="entry name" value="ATP11"/>
    <property type="match status" value="1"/>
</dbReference>
<organism evidence="6 7">
    <name type="scientific">Circinella minor</name>
    <dbReference type="NCBI Taxonomy" id="1195481"/>
    <lineage>
        <taxon>Eukaryota</taxon>
        <taxon>Fungi</taxon>
        <taxon>Fungi incertae sedis</taxon>
        <taxon>Mucoromycota</taxon>
        <taxon>Mucoromycotina</taxon>
        <taxon>Mucoromycetes</taxon>
        <taxon>Mucorales</taxon>
        <taxon>Lichtheimiaceae</taxon>
        <taxon>Circinella</taxon>
    </lineage>
</organism>